<proteinExistence type="predicted"/>
<dbReference type="Proteomes" id="UP000231081">
    <property type="component" value="Unassembled WGS sequence"/>
</dbReference>
<evidence type="ECO:0000313" key="3">
    <source>
        <dbReference type="Proteomes" id="UP000231081"/>
    </source>
</evidence>
<keyword evidence="1" id="KW-0812">Transmembrane</keyword>
<dbReference type="AlphaFoldDB" id="A0A2H0B3S2"/>
<protein>
    <submittedName>
        <fullName evidence="2">Uncharacterized protein</fullName>
    </submittedName>
</protein>
<reference evidence="2 3" key="1">
    <citation type="submission" date="2017-09" db="EMBL/GenBank/DDBJ databases">
        <title>Depth-based differentiation of microbial function through sediment-hosted aquifers and enrichment of novel symbionts in the deep terrestrial subsurface.</title>
        <authorList>
            <person name="Probst A.J."/>
            <person name="Ladd B."/>
            <person name="Jarett J.K."/>
            <person name="Geller-Mcgrath D.E."/>
            <person name="Sieber C.M."/>
            <person name="Emerson J.B."/>
            <person name="Anantharaman K."/>
            <person name="Thomas B.C."/>
            <person name="Malmstrom R."/>
            <person name="Stieglmeier M."/>
            <person name="Klingl A."/>
            <person name="Woyke T."/>
            <person name="Ryan C.M."/>
            <person name="Banfield J.F."/>
        </authorList>
    </citation>
    <scope>NUCLEOTIDE SEQUENCE [LARGE SCALE GENOMIC DNA]</scope>
    <source>
        <strain evidence="2">CG23_combo_of_CG06-09_8_20_14_all_47_9</strain>
    </source>
</reference>
<dbReference type="EMBL" id="PCSQ01000057">
    <property type="protein sequence ID" value="PIP52317.1"/>
    <property type="molecule type" value="Genomic_DNA"/>
</dbReference>
<comment type="caution">
    <text evidence="2">The sequence shown here is derived from an EMBL/GenBank/DDBJ whole genome shotgun (WGS) entry which is preliminary data.</text>
</comment>
<accession>A0A2H0B3S2</accession>
<evidence type="ECO:0000256" key="1">
    <source>
        <dbReference type="SAM" id="Phobius"/>
    </source>
</evidence>
<gene>
    <name evidence="2" type="ORF">COX09_02255</name>
</gene>
<keyword evidence="1" id="KW-0472">Membrane</keyword>
<keyword evidence="1" id="KW-1133">Transmembrane helix</keyword>
<name>A0A2H0B3S2_9BACT</name>
<organism evidence="2 3">
    <name type="scientific">Candidatus Beckwithbacteria bacterium CG23_combo_of_CG06-09_8_20_14_all_47_9</name>
    <dbReference type="NCBI Taxonomy" id="1974498"/>
    <lineage>
        <taxon>Bacteria</taxon>
        <taxon>Candidatus Beckwithiibacteriota</taxon>
    </lineage>
</organism>
<evidence type="ECO:0000313" key="2">
    <source>
        <dbReference type="EMBL" id="PIP52317.1"/>
    </source>
</evidence>
<feature type="transmembrane region" description="Helical" evidence="1">
    <location>
        <begin position="91"/>
        <end position="111"/>
    </location>
</feature>
<sequence>MQNMKSMMMPMLILLILIISALSFAWQGVSLQNQVRVEEPKFHALQQEYFTLSKVEREAAVTGSELNQKLVQIQNYPSELLRLKLIGVGKILTGILLALLAIAFLLFMMPIRLAKLMKENRQQ</sequence>